<keyword evidence="3" id="KW-1003">Cell membrane</keyword>
<keyword evidence="4 7" id="KW-0812">Transmembrane</keyword>
<protein>
    <recommendedName>
        <fullName evidence="10">Biopolymer transport protein ExbD/TolR</fullName>
    </recommendedName>
</protein>
<dbReference type="GO" id="GO:0015031">
    <property type="term" value="P:protein transport"/>
    <property type="evidence" value="ECO:0007669"/>
    <property type="project" value="UniProtKB-KW"/>
</dbReference>
<dbReference type="GO" id="GO:0022857">
    <property type="term" value="F:transmembrane transporter activity"/>
    <property type="evidence" value="ECO:0007669"/>
    <property type="project" value="InterPro"/>
</dbReference>
<accession>I8T4L6</accession>
<dbReference type="GO" id="GO:0005886">
    <property type="term" value="C:plasma membrane"/>
    <property type="evidence" value="ECO:0007669"/>
    <property type="project" value="UniProtKB-SubCell"/>
</dbReference>
<evidence type="ECO:0000256" key="6">
    <source>
        <dbReference type="ARBA" id="ARBA00023136"/>
    </source>
</evidence>
<keyword evidence="7" id="KW-0653">Protein transport</keyword>
<evidence type="ECO:0000256" key="2">
    <source>
        <dbReference type="ARBA" id="ARBA00005811"/>
    </source>
</evidence>
<evidence type="ECO:0000256" key="5">
    <source>
        <dbReference type="ARBA" id="ARBA00022989"/>
    </source>
</evidence>
<evidence type="ECO:0000313" key="9">
    <source>
        <dbReference type="Proteomes" id="UP000003704"/>
    </source>
</evidence>
<keyword evidence="7" id="KW-0813">Transport</keyword>
<dbReference type="STRING" id="1172194.WQQ_24620"/>
<dbReference type="AlphaFoldDB" id="I8T4L6"/>
<evidence type="ECO:0000313" key="8">
    <source>
        <dbReference type="EMBL" id="EIT68880.1"/>
    </source>
</evidence>
<dbReference type="Proteomes" id="UP000003704">
    <property type="component" value="Unassembled WGS sequence"/>
</dbReference>
<dbReference type="PANTHER" id="PTHR30558">
    <property type="entry name" value="EXBD MEMBRANE COMPONENT OF PMF-DRIVEN MACROMOLECULE IMPORT SYSTEM"/>
    <property type="match status" value="1"/>
</dbReference>
<dbReference type="Pfam" id="PF02472">
    <property type="entry name" value="ExbD"/>
    <property type="match status" value="1"/>
</dbReference>
<evidence type="ECO:0000256" key="3">
    <source>
        <dbReference type="ARBA" id="ARBA00022475"/>
    </source>
</evidence>
<reference evidence="8 9" key="1">
    <citation type="journal article" date="2012" name="J. Bacteriol.">
        <title>Genome Sequence of n-Alkane-Degrading Hydrocarboniphaga effusa Strain AP103T (ATCC BAA-332T).</title>
        <authorList>
            <person name="Chang H.K."/>
            <person name="Zylstra G.J."/>
            <person name="Chae J.C."/>
        </authorList>
    </citation>
    <scope>NUCLEOTIDE SEQUENCE [LARGE SCALE GENOMIC DNA]</scope>
    <source>
        <strain evidence="8 9">AP103</strain>
    </source>
</reference>
<keyword evidence="5" id="KW-1133">Transmembrane helix</keyword>
<keyword evidence="6" id="KW-0472">Membrane</keyword>
<evidence type="ECO:0008006" key="10">
    <source>
        <dbReference type="Google" id="ProtNLM"/>
    </source>
</evidence>
<keyword evidence="9" id="KW-1185">Reference proteome</keyword>
<name>I8T4L6_9GAMM</name>
<proteinExistence type="inferred from homology"/>
<dbReference type="EMBL" id="AKGD01000002">
    <property type="protein sequence ID" value="EIT68880.1"/>
    <property type="molecule type" value="Genomic_DNA"/>
</dbReference>
<sequence length="174" mass="18469">MMQGLAKNTRRAMRRAKRRRGGELNLVSMIDVLTVLVFFLLVNQIGVSVLGIELPGPPVASAEPPPAQQDLSVVVRGDGLTLADNGQPLQTWAKQGSAYDYSGLVAKLTELKSATPDDKRISLLLEPSVSYETLVALMDAVRTDPTAAYELFPEVSVGVAPAAETAPSASEPAP</sequence>
<evidence type="ECO:0000256" key="1">
    <source>
        <dbReference type="ARBA" id="ARBA00004162"/>
    </source>
</evidence>
<dbReference type="RefSeq" id="WP_007185405.1">
    <property type="nucleotide sequence ID" value="NZ_AKGD01000002.1"/>
</dbReference>
<evidence type="ECO:0000256" key="4">
    <source>
        <dbReference type="ARBA" id="ARBA00022692"/>
    </source>
</evidence>
<comment type="subcellular location">
    <subcellularLocation>
        <location evidence="1">Cell membrane</location>
        <topology evidence="1">Single-pass membrane protein</topology>
    </subcellularLocation>
    <subcellularLocation>
        <location evidence="7">Cell membrane</location>
        <topology evidence="7">Single-pass type II membrane protein</topology>
    </subcellularLocation>
</comment>
<evidence type="ECO:0000256" key="7">
    <source>
        <dbReference type="RuleBase" id="RU003879"/>
    </source>
</evidence>
<dbReference type="OrthoDB" id="9150865at2"/>
<gene>
    <name evidence="8" type="ORF">WQQ_24620</name>
</gene>
<comment type="similarity">
    <text evidence="2 7">Belongs to the ExbD/TolR family.</text>
</comment>
<dbReference type="InterPro" id="IPR003400">
    <property type="entry name" value="ExbD"/>
</dbReference>
<comment type="caution">
    <text evidence="8">The sequence shown here is derived from an EMBL/GenBank/DDBJ whole genome shotgun (WGS) entry which is preliminary data.</text>
</comment>
<organism evidence="8 9">
    <name type="scientific">Hydrocarboniphaga effusa AP103</name>
    <dbReference type="NCBI Taxonomy" id="1172194"/>
    <lineage>
        <taxon>Bacteria</taxon>
        <taxon>Pseudomonadati</taxon>
        <taxon>Pseudomonadota</taxon>
        <taxon>Gammaproteobacteria</taxon>
        <taxon>Nevskiales</taxon>
        <taxon>Nevskiaceae</taxon>
        <taxon>Hydrocarboniphaga</taxon>
    </lineage>
</organism>